<evidence type="ECO:0000313" key="2">
    <source>
        <dbReference type="EMBL" id="SEN88800.1"/>
    </source>
</evidence>
<evidence type="ECO:0000256" key="1">
    <source>
        <dbReference type="SAM" id="MobiDB-lite"/>
    </source>
</evidence>
<evidence type="ECO:0000313" key="3">
    <source>
        <dbReference type="Proteomes" id="UP000198942"/>
    </source>
</evidence>
<name>A0A1H8K724_9SPHI</name>
<dbReference type="RefSeq" id="WP_091211558.1">
    <property type="nucleotide sequence ID" value="NZ_FOCL01000004.1"/>
</dbReference>
<keyword evidence="3" id="KW-1185">Reference proteome</keyword>
<sequence length="542" mass="59020">MKKRLIYSGFCLAAALVSGCTKDFTKINTNPNATSAAVFNPNFLLAQAQIQYSQTGYDQLLYQSMWSQSLASTYDYYGNGDKYIYKGSFNDYKARVYNSGYDAESLVQEMKNLTDGKAEYANLNKIASIMKVFILQRVTDAYGDVPYSEAGMAKQGIFTPKFDKQQDIYNAMLTELDAALTGLDAAKDKPSSDLFYTGDITKWKKLGYSLMVRVAMRLTKVDAATAQKYVEKAYAAGTMTSIDDNAKVKTDNANGNANSTINALTVPDDFREVRWSKTLIDYMQTTADPRISAIAEISSGTGKAANSNETVPGNNDASVQHGMPNGYDLNGGATDISKAPGYPGTSPADPSVKDDAPAPDGKYSRPRLQVYYTSTTSVNPVDKSGINMLLTYGETELLLAEAATRGWNTGSAATHYANALVANQLELAQFNGSAAVISNTTAATYAAAHPLVPATALQQINMEYYVETSSTFIHNETWANWRRTGIPVLTPVKYVGQFTDGSIPRRIVYPVSLTTTNATNYNAAVKNLSGGDSFTSRIWWDK</sequence>
<dbReference type="PROSITE" id="PS51257">
    <property type="entry name" value="PROKAR_LIPOPROTEIN"/>
    <property type="match status" value="1"/>
</dbReference>
<accession>A0A1H8K724</accession>
<protein>
    <submittedName>
        <fullName evidence="2">Starch-binding associating with outer membrane</fullName>
    </submittedName>
</protein>
<reference evidence="3" key="1">
    <citation type="submission" date="2016-10" db="EMBL/GenBank/DDBJ databases">
        <authorList>
            <person name="Varghese N."/>
            <person name="Submissions S."/>
        </authorList>
    </citation>
    <scope>NUCLEOTIDE SEQUENCE [LARGE SCALE GENOMIC DNA]</scope>
    <source>
        <strain evidence="3">Gh-48</strain>
    </source>
</reference>
<dbReference type="Gene3D" id="1.25.40.390">
    <property type="match status" value="1"/>
</dbReference>
<proteinExistence type="predicted"/>
<feature type="region of interest" description="Disordered" evidence="1">
    <location>
        <begin position="302"/>
        <end position="366"/>
    </location>
</feature>
<gene>
    <name evidence="2" type="ORF">SAMN05192574_104486</name>
</gene>
<dbReference type="Pfam" id="PF12771">
    <property type="entry name" value="SusD-like_2"/>
    <property type="match status" value="1"/>
</dbReference>
<dbReference type="AlphaFoldDB" id="A0A1H8K724"/>
<dbReference type="STRING" id="551995.SAMN05192574_104486"/>
<organism evidence="2 3">
    <name type="scientific">Mucilaginibacter gossypiicola</name>
    <dbReference type="NCBI Taxonomy" id="551995"/>
    <lineage>
        <taxon>Bacteria</taxon>
        <taxon>Pseudomonadati</taxon>
        <taxon>Bacteroidota</taxon>
        <taxon>Sphingobacteriia</taxon>
        <taxon>Sphingobacteriales</taxon>
        <taxon>Sphingobacteriaceae</taxon>
        <taxon>Mucilaginibacter</taxon>
    </lineage>
</organism>
<dbReference type="InterPro" id="IPR041662">
    <property type="entry name" value="SusD-like_2"/>
</dbReference>
<dbReference type="SUPFAM" id="SSF48452">
    <property type="entry name" value="TPR-like"/>
    <property type="match status" value="1"/>
</dbReference>
<dbReference type="OrthoDB" id="9766256at2"/>
<dbReference type="InterPro" id="IPR011990">
    <property type="entry name" value="TPR-like_helical_dom_sf"/>
</dbReference>
<dbReference type="EMBL" id="FOCL01000004">
    <property type="protein sequence ID" value="SEN88800.1"/>
    <property type="molecule type" value="Genomic_DNA"/>
</dbReference>
<feature type="compositionally biased region" description="Polar residues" evidence="1">
    <location>
        <begin position="302"/>
        <end position="318"/>
    </location>
</feature>
<dbReference type="Proteomes" id="UP000198942">
    <property type="component" value="Unassembled WGS sequence"/>
</dbReference>